<feature type="domain" description="HTH araC/xylS-type" evidence="5">
    <location>
        <begin position="197"/>
        <end position="295"/>
    </location>
</feature>
<evidence type="ECO:0000256" key="1">
    <source>
        <dbReference type="ARBA" id="ARBA00023015"/>
    </source>
</evidence>
<evidence type="ECO:0000313" key="6">
    <source>
        <dbReference type="EMBL" id="QLF71666.1"/>
    </source>
</evidence>
<dbReference type="Gene3D" id="2.60.120.10">
    <property type="entry name" value="Jelly Rolls"/>
    <property type="match status" value="1"/>
</dbReference>
<dbReference type="EMBL" id="CP058351">
    <property type="protein sequence ID" value="QLF71666.1"/>
    <property type="molecule type" value="Genomic_DNA"/>
</dbReference>
<proteinExistence type="predicted"/>
<dbReference type="InterPro" id="IPR003313">
    <property type="entry name" value="AraC-bd"/>
</dbReference>
<keyword evidence="4" id="KW-0804">Transcription</keyword>
<evidence type="ECO:0000256" key="3">
    <source>
        <dbReference type="ARBA" id="ARBA00023159"/>
    </source>
</evidence>
<dbReference type="InterPro" id="IPR011051">
    <property type="entry name" value="RmlC_Cupin_sf"/>
</dbReference>
<keyword evidence="3" id="KW-0010">Activator</keyword>
<dbReference type="InterPro" id="IPR009057">
    <property type="entry name" value="Homeodomain-like_sf"/>
</dbReference>
<dbReference type="CDD" id="cd06999">
    <property type="entry name" value="cupin_HpaA-like_N"/>
    <property type="match status" value="1"/>
</dbReference>
<dbReference type="PANTHER" id="PTHR43280:SF32">
    <property type="entry name" value="TRANSCRIPTIONAL REGULATORY PROTEIN"/>
    <property type="match status" value="1"/>
</dbReference>
<dbReference type="InterPro" id="IPR018060">
    <property type="entry name" value="HTH_AraC"/>
</dbReference>
<geneLocation type="plasmid" evidence="6 7">
    <name>pPRADMK78_01</name>
</geneLocation>
<accession>A0ABX6QSN7</accession>
<dbReference type="SUPFAM" id="SSF51182">
    <property type="entry name" value="RmlC-like cupins"/>
    <property type="match status" value="1"/>
</dbReference>
<evidence type="ECO:0000313" key="7">
    <source>
        <dbReference type="Proteomes" id="UP000308530"/>
    </source>
</evidence>
<dbReference type="PROSITE" id="PS01124">
    <property type="entry name" value="HTH_ARAC_FAMILY_2"/>
    <property type="match status" value="1"/>
</dbReference>
<dbReference type="Pfam" id="PF02311">
    <property type="entry name" value="AraC_binding"/>
    <property type="match status" value="1"/>
</dbReference>
<evidence type="ECO:0000256" key="2">
    <source>
        <dbReference type="ARBA" id="ARBA00023125"/>
    </source>
</evidence>
<dbReference type="InterPro" id="IPR020449">
    <property type="entry name" value="Tscrpt_reg_AraC-type_HTH"/>
</dbReference>
<keyword evidence="2" id="KW-0238">DNA-binding</keyword>
<dbReference type="RefSeq" id="WP_138289322.1">
    <property type="nucleotide sequence ID" value="NZ_CP058351.1"/>
</dbReference>
<name>A0ABX6QSN7_9HYPH</name>
<dbReference type="InterPro" id="IPR014710">
    <property type="entry name" value="RmlC-like_jellyroll"/>
</dbReference>
<keyword evidence="7" id="KW-1185">Reference proteome</keyword>
<keyword evidence="6" id="KW-0614">Plasmid</keyword>
<evidence type="ECO:0000259" key="5">
    <source>
        <dbReference type="PROSITE" id="PS01124"/>
    </source>
</evidence>
<gene>
    <name evidence="6" type="ORF">FE840_018645</name>
</gene>
<protein>
    <submittedName>
        <fullName evidence="6">Helix-turn-helix domain-containing protein</fullName>
    </submittedName>
</protein>
<reference evidence="6 7" key="1">
    <citation type="submission" date="2020-06" db="EMBL/GenBank/DDBJ databases">
        <title>Genome sequence of Rhizobium sp strain ADMK78.</title>
        <authorList>
            <person name="Rahi P."/>
        </authorList>
    </citation>
    <scope>NUCLEOTIDE SEQUENCE [LARGE SCALE GENOMIC DNA]</scope>
    <source>
        <strain evidence="6 7">ADMK78</strain>
        <plasmid evidence="6 7">pPRADMK78_01</plasmid>
    </source>
</reference>
<dbReference type="SUPFAM" id="SSF46689">
    <property type="entry name" value="Homeodomain-like"/>
    <property type="match status" value="1"/>
</dbReference>
<dbReference type="Pfam" id="PF12833">
    <property type="entry name" value="HTH_18"/>
    <property type="match status" value="1"/>
</dbReference>
<organism evidence="6 7">
    <name type="scientific">Peteryoungia desertarenae</name>
    <dbReference type="NCBI Taxonomy" id="1813451"/>
    <lineage>
        <taxon>Bacteria</taxon>
        <taxon>Pseudomonadati</taxon>
        <taxon>Pseudomonadota</taxon>
        <taxon>Alphaproteobacteria</taxon>
        <taxon>Hyphomicrobiales</taxon>
        <taxon>Rhizobiaceae</taxon>
        <taxon>Peteryoungia</taxon>
    </lineage>
</organism>
<dbReference type="PANTHER" id="PTHR43280">
    <property type="entry name" value="ARAC-FAMILY TRANSCRIPTIONAL REGULATOR"/>
    <property type="match status" value="1"/>
</dbReference>
<evidence type="ECO:0000256" key="4">
    <source>
        <dbReference type="ARBA" id="ARBA00023163"/>
    </source>
</evidence>
<dbReference type="Proteomes" id="UP000308530">
    <property type="component" value="Plasmid pPRADMK78_01"/>
</dbReference>
<sequence length="300" mass="33916">MTKRKTDPNFAIPTYSLYGEETDTADDFWFHCETIQARSSLHHWEIGLHRHEHLFQLLLITNGSGDAVFGEEIVRFEPLTAITIPPSIGHGFRFSPDVDGFVFTLMASRLPARMGESSSLKRFLAVPRVIGLPMQIPDVELIKTMLTRLAMEFDQRLSGRTIIMEACLATALTLIARVSETAGQNEEAEDGQDRRMEALSALIHRHIRAHKPASFYAQALGISPTHLNRIVKARTGLSMHALLMHRLLDEAKRELLFTSGTVQEVGFRLGFSDPAYFSRFFARETGLTPRAWRLKEQARL</sequence>
<keyword evidence="1" id="KW-0805">Transcription regulation</keyword>
<dbReference type="Gene3D" id="1.10.10.60">
    <property type="entry name" value="Homeodomain-like"/>
    <property type="match status" value="1"/>
</dbReference>
<dbReference type="PRINTS" id="PR00032">
    <property type="entry name" value="HTHARAC"/>
</dbReference>
<dbReference type="SMART" id="SM00342">
    <property type="entry name" value="HTH_ARAC"/>
    <property type="match status" value="1"/>
</dbReference>
<dbReference type="InterPro" id="IPR047264">
    <property type="entry name" value="Cupin_HpaA-like_N"/>
</dbReference>